<organism evidence="1 2">
    <name type="scientific">Trifolium medium</name>
    <dbReference type="NCBI Taxonomy" id="97028"/>
    <lineage>
        <taxon>Eukaryota</taxon>
        <taxon>Viridiplantae</taxon>
        <taxon>Streptophyta</taxon>
        <taxon>Embryophyta</taxon>
        <taxon>Tracheophyta</taxon>
        <taxon>Spermatophyta</taxon>
        <taxon>Magnoliopsida</taxon>
        <taxon>eudicotyledons</taxon>
        <taxon>Gunneridae</taxon>
        <taxon>Pentapetalae</taxon>
        <taxon>rosids</taxon>
        <taxon>fabids</taxon>
        <taxon>Fabales</taxon>
        <taxon>Fabaceae</taxon>
        <taxon>Papilionoideae</taxon>
        <taxon>50 kb inversion clade</taxon>
        <taxon>NPAAA clade</taxon>
        <taxon>Hologalegina</taxon>
        <taxon>IRL clade</taxon>
        <taxon>Trifolieae</taxon>
        <taxon>Trifolium</taxon>
    </lineage>
</organism>
<dbReference type="Gene3D" id="3.30.420.10">
    <property type="entry name" value="Ribonuclease H-like superfamily/Ribonuclease H"/>
    <property type="match status" value="1"/>
</dbReference>
<name>A0A392MGF3_9FABA</name>
<accession>A0A392MGF3</accession>
<feature type="non-terminal residue" evidence="1">
    <location>
        <position position="1"/>
    </location>
</feature>
<dbReference type="EMBL" id="LXQA010008286">
    <property type="protein sequence ID" value="MCH85324.1"/>
    <property type="molecule type" value="Genomic_DNA"/>
</dbReference>
<evidence type="ECO:0000313" key="2">
    <source>
        <dbReference type="Proteomes" id="UP000265520"/>
    </source>
</evidence>
<protein>
    <submittedName>
        <fullName evidence="1">Retrovirus-related Pol polyprotein from transposon TNT 1-94</fullName>
    </submittedName>
</protein>
<dbReference type="InterPro" id="IPR036397">
    <property type="entry name" value="RNaseH_sf"/>
</dbReference>
<sequence length="215" mass="23841">RQGNLAPSDESKALVNAADSHCSKGYSNFGIGNFQGTNSKPGNRVCTFVEALGDDFIPPNDVKGGSPTITHAQYEQLMQLLQNSSVSNQFAVTSSSNQEKTTKRTIGSGDRVEDLYYLVIANKLVCNSSTSPFVTVPDSALWHFRLESLNKADKPFDLIHFDIWGPIAVHSVHHHTYFLTAVDDCSRSKLSELTMDLSFQYPLFMLHKSFMPFSL</sequence>
<proteinExistence type="predicted"/>
<dbReference type="GO" id="GO:0003676">
    <property type="term" value="F:nucleic acid binding"/>
    <property type="evidence" value="ECO:0007669"/>
    <property type="project" value="InterPro"/>
</dbReference>
<gene>
    <name evidence="1" type="ORF">A2U01_0006168</name>
</gene>
<comment type="caution">
    <text evidence="1">The sequence shown here is derived from an EMBL/GenBank/DDBJ whole genome shotgun (WGS) entry which is preliminary data.</text>
</comment>
<dbReference type="AlphaFoldDB" id="A0A392MGF3"/>
<reference evidence="1 2" key="1">
    <citation type="journal article" date="2018" name="Front. Plant Sci.">
        <title>Red Clover (Trifolium pratense) and Zigzag Clover (T. medium) - A Picture of Genomic Similarities and Differences.</title>
        <authorList>
            <person name="Dluhosova J."/>
            <person name="Istvanek J."/>
            <person name="Nedelnik J."/>
            <person name="Repkova J."/>
        </authorList>
    </citation>
    <scope>NUCLEOTIDE SEQUENCE [LARGE SCALE GENOMIC DNA]</scope>
    <source>
        <strain evidence="2">cv. 10/8</strain>
        <tissue evidence="1">Leaf</tissue>
    </source>
</reference>
<dbReference type="Proteomes" id="UP000265520">
    <property type="component" value="Unassembled WGS sequence"/>
</dbReference>
<dbReference type="InterPro" id="IPR012337">
    <property type="entry name" value="RNaseH-like_sf"/>
</dbReference>
<keyword evidence="2" id="KW-1185">Reference proteome</keyword>
<dbReference type="SUPFAM" id="SSF53098">
    <property type="entry name" value="Ribonuclease H-like"/>
    <property type="match status" value="1"/>
</dbReference>
<evidence type="ECO:0000313" key="1">
    <source>
        <dbReference type="EMBL" id="MCH85324.1"/>
    </source>
</evidence>